<dbReference type="PANTHER" id="PTHR34360:SF4">
    <property type="entry name" value="OS09G0497700 PROTEIN"/>
    <property type="match status" value="1"/>
</dbReference>
<evidence type="ECO:0000256" key="1">
    <source>
        <dbReference type="SAM" id="Coils"/>
    </source>
</evidence>
<evidence type="ECO:0000313" key="3">
    <source>
        <dbReference type="EMBL" id="CAL5082176.1"/>
    </source>
</evidence>
<evidence type="ECO:0000256" key="2">
    <source>
        <dbReference type="SAM" id="SignalP"/>
    </source>
</evidence>
<gene>
    <name evidence="3" type="ORF">URODEC1_LOCUS109132</name>
</gene>
<dbReference type="PANTHER" id="PTHR34360">
    <property type="entry name" value="OS08G0519400 PROTEIN"/>
    <property type="match status" value="1"/>
</dbReference>
<dbReference type="AlphaFoldDB" id="A0ABC9FWR1"/>
<dbReference type="Gene3D" id="1.20.120.20">
    <property type="entry name" value="Apolipoprotein"/>
    <property type="match status" value="1"/>
</dbReference>
<proteinExistence type="predicted"/>
<organism evidence="3 4">
    <name type="scientific">Urochloa decumbens</name>
    <dbReference type="NCBI Taxonomy" id="240449"/>
    <lineage>
        <taxon>Eukaryota</taxon>
        <taxon>Viridiplantae</taxon>
        <taxon>Streptophyta</taxon>
        <taxon>Embryophyta</taxon>
        <taxon>Tracheophyta</taxon>
        <taxon>Spermatophyta</taxon>
        <taxon>Magnoliopsida</taxon>
        <taxon>Liliopsida</taxon>
        <taxon>Poales</taxon>
        <taxon>Poaceae</taxon>
        <taxon>PACMAD clade</taxon>
        <taxon>Panicoideae</taxon>
        <taxon>Panicodae</taxon>
        <taxon>Paniceae</taxon>
        <taxon>Melinidinae</taxon>
        <taxon>Urochloa</taxon>
    </lineage>
</organism>
<feature type="coiled-coil region" evidence="1">
    <location>
        <begin position="51"/>
        <end position="200"/>
    </location>
</feature>
<reference evidence="3" key="1">
    <citation type="submission" date="2024-10" db="EMBL/GenBank/DDBJ databases">
        <authorList>
            <person name="Ryan C."/>
        </authorList>
    </citation>
    <scope>NUCLEOTIDE SEQUENCE [LARGE SCALE GENOMIC DNA]</scope>
</reference>
<evidence type="ECO:0000313" key="4">
    <source>
        <dbReference type="Proteomes" id="UP001497457"/>
    </source>
</evidence>
<dbReference type="SUPFAM" id="SSF58113">
    <property type="entry name" value="Apolipoprotein A-I"/>
    <property type="match status" value="1"/>
</dbReference>
<dbReference type="EMBL" id="OZ075117">
    <property type="protein sequence ID" value="CAL5082176.1"/>
    <property type="molecule type" value="Genomic_DNA"/>
</dbReference>
<dbReference type="Proteomes" id="UP001497457">
    <property type="component" value="Chromosome 7b"/>
</dbReference>
<feature type="signal peptide" evidence="2">
    <location>
        <begin position="1"/>
        <end position="27"/>
    </location>
</feature>
<keyword evidence="4" id="KW-1185">Reference proteome</keyword>
<sequence length="389" mass="43415">MRITGRLVLAAAAVALLLLLAAGPAAAQDAAVEGVAPAAEEIAASARAKEAAVLTAELGQLRARISALESRIADQTLELKTKDDAIETLDMIVKEKSQKIADMQKEAKVSLAAEEQASKANARAIELEKQIEKLKKDITAQKGKKASLEARAGDADKKVQELNMKLEKLQRTSDDQKRRIQKTEHALKVAEEELLKVQLETTTKAKQLREVHGAWLPPWLATHTVRSMEVISNHWNEHGKPAVDSLLQKAAEKSVQAKKWAEPHLETAKTKWMPVAKEKFVTLKKNAEPYVQMVSEKSVEVYQTSSDFIRPHLVNAHKAADPYFQEAKKFSKPYIDQIATATKPHVEKIRTTLKPYTKRARHLYGQFLATATTYHQQYQEAEEENPTEQ</sequence>
<keyword evidence="1" id="KW-0175">Coiled coil</keyword>
<keyword evidence="2" id="KW-0732">Signal</keyword>
<accession>A0ABC9FWR1</accession>
<feature type="chain" id="PRO_5044849663" evidence="2">
    <location>
        <begin position="28"/>
        <end position="389"/>
    </location>
</feature>
<name>A0ABC9FWR1_9POAL</name>
<protein>
    <submittedName>
        <fullName evidence="3">Uncharacterized protein</fullName>
    </submittedName>
</protein>